<evidence type="ECO:0000256" key="6">
    <source>
        <dbReference type="SAM" id="MobiDB-lite"/>
    </source>
</evidence>
<reference evidence="8" key="1">
    <citation type="submission" date="2021-02" db="EMBL/GenBank/DDBJ databases">
        <title>First Annotated Genome of the Yellow-green Alga Tribonema minus.</title>
        <authorList>
            <person name="Mahan K.M."/>
        </authorList>
    </citation>
    <scope>NUCLEOTIDE SEQUENCE</scope>
    <source>
        <strain evidence="8">UTEX B ZZ1240</strain>
    </source>
</reference>
<comment type="caution">
    <text evidence="8">The sequence shown here is derived from an EMBL/GenBank/DDBJ whole genome shotgun (WGS) entry which is preliminary data.</text>
</comment>
<dbReference type="Pfam" id="PF03171">
    <property type="entry name" value="2OG-FeII_Oxy"/>
    <property type="match status" value="1"/>
</dbReference>
<gene>
    <name evidence="8" type="ORF">JKP88DRAFT_158343</name>
</gene>
<dbReference type="PANTHER" id="PTHR10209:SF867">
    <property type="entry name" value="2-OXOGLUTARATE (2OG) AND FE(II)-DEPENDENT OXYGENASE SUPERFAMILY PROTEIN"/>
    <property type="match status" value="1"/>
</dbReference>
<protein>
    <submittedName>
        <fullName evidence="8">Gibberellin 2-beta-dioxygenase</fullName>
    </submittedName>
</protein>
<dbReference type="PRINTS" id="PR00682">
    <property type="entry name" value="IPNSYNTHASE"/>
</dbReference>
<feature type="region of interest" description="Disordered" evidence="6">
    <location>
        <begin position="97"/>
        <end position="126"/>
    </location>
</feature>
<comment type="similarity">
    <text evidence="1 5">Belongs to the iron/ascorbate-dependent oxidoreductase family.</text>
</comment>
<dbReference type="InterPro" id="IPR005123">
    <property type="entry name" value="Oxoglu/Fe-dep_dioxygenase_dom"/>
</dbReference>
<dbReference type="OrthoDB" id="288590at2759"/>
<dbReference type="SUPFAM" id="SSF51197">
    <property type="entry name" value="Clavaminate synthase-like"/>
    <property type="match status" value="1"/>
</dbReference>
<keyword evidence="8" id="KW-0223">Dioxygenase</keyword>
<accession>A0A835YQZ8</accession>
<dbReference type="PROSITE" id="PS51471">
    <property type="entry name" value="FE2OG_OXY"/>
    <property type="match status" value="1"/>
</dbReference>
<feature type="compositionally biased region" description="Basic and acidic residues" evidence="6">
    <location>
        <begin position="97"/>
        <end position="115"/>
    </location>
</feature>
<evidence type="ECO:0000256" key="3">
    <source>
        <dbReference type="ARBA" id="ARBA00023002"/>
    </source>
</evidence>
<keyword evidence="9" id="KW-1185">Reference proteome</keyword>
<sequence length="351" mass="37849">MPPAAAEGETDTAWREAKLPVVDLASPDADRVMVQACKDYGFFVLTNHGKYSVTAVPEVLEAARAFFALPMDVKMACSDCNNSTGYLPPFHERLDPEHQSVDESKEGYHIRRDPEPGESATDPFAVPNRWPPDPAWRALMESYFATMSQLGLRVAAVLARGLGLDDDAFFARSLARPMSVLRLLRYAPEVSDVRRGVLGTGAHTDYGLLTFLAADDVPGLQVQLDGEWLAVPPVPPPAFIVNLGDMLARWTNDALRSTCHRVVNTSGLARVSVPFFLEPDFDARVAPLPQFVSADNPARYPPILSGQHSVDMYQATRTEVSPGLDALRDNGDNSGGGSNAAAAAAMPGSAA</sequence>
<keyword evidence="2 5" id="KW-0479">Metal-binding</keyword>
<dbReference type="EMBL" id="JAFCMP010000445">
    <property type="protein sequence ID" value="KAG5179805.1"/>
    <property type="molecule type" value="Genomic_DNA"/>
</dbReference>
<dbReference type="Pfam" id="PF14226">
    <property type="entry name" value="DIOX_N"/>
    <property type="match status" value="1"/>
</dbReference>
<dbReference type="Gene3D" id="2.60.120.330">
    <property type="entry name" value="B-lactam Antibiotic, Isopenicillin N Synthase, Chain"/>
    <property type="match status" value="1"/>
</dbReference>
<dbReference type="InterPro" id="IPR027443">
    <property type="entry name" value="IPNS-like_sf"/>
</dbReference>
<evidence type="ECO:0000313" key="8">
    <source>
        <dbReference type="EMBL" id="KAG5179805.1"/>
    </source>
</evidence>
<keyword evidence="4 5" id="KW-0408">Iron</keyword>
<evidence type="ECO:0000259" key="7">
    <source>
        <dbReference type="PROSITE" id="PS51471"/>
    </source>
</evidence>
<feature type="compositionally biased region" description="Low complexity" evidence="6">
    <location>
        <begin position="339"/>
        <end position="351"/>
    </location>
</feature>
<dbReference type="GO" id="GO:0046872">
    <property type="term" value="F:metal ion binding"/>
    <property type="evidence" value="ECO:0007669"/>
    <property type="project" value="UniProtKB-KW"/>
</dbReference>
<feature type="region of interest" description="Disordered" evidence="6">
    <location>
        <begin position="323"/>
        <end position="351"/>
    </location>
</feature>
<keyword evidence="3 5" id="KW-0560">Oxidoreductase</keyword>
<organism evidence="8 9">
    <name type="scientific">Tribonema minus</name>
    <dbReference type="NCBI Taxonomy" id="303371"/>
    <lineage>
        <taxon>Eukaryota</taxon>
        <taxon>Sar</taxon>
        <taxon>Stramenopiles</taxon>
        <taxon>Ochrophyta</taxon>
        <taxon>PX clade</taxon>
        <taxon>Xanthophyceae</taxon>
        <taxon>Tribonematales</taxon>
        <taxon>Tribonemataceae</taxon>
        <taxon>Tribonema</taxon>
    </lineage>
</organism>
<proteinExistence type="inferred from homology"/>
<dbReference type="InterPro" id="IPR026992">
    <property type="entry name" value="DIOX_N"/>
</dbReference>
<name>A0A835YQZ8_9STRA</name>
<dbReference type="AlphaFoldDB" id="A0A835YQZ8"/>
<feature type="domain" description="Fe2OG dioxygenase" evidence="7">
    <location>
        <begin position="176"/>
        <end position="279"/>
    </location>
</feature>
<evidence type="ECO:0000256" key="1">
    <source>
        <dbReference type="ARBA" id="ARBA00008056"/>
    </source>
</evidence>
<dbReference type="PANTHER" id="PTHR10209">
    <property type="entry name" value="OXIDOREDUCTASE, 2OG-FE II OXYGENASE FAMILY PROTEIN"/>
    <property type="match status" value="1"/>
</dbReference>
<evidence type="ECO:0000256" key="5">
    <source>
        <dbReference type="RuleBase" id="RU003682"/>
    </source>
</evidence>
<evidence type="ECO:0000256" key="2">
    <source>
        <dbReference type="ARBA" id="ARBA00022723"/>
    </source>
</evidence>
<dbReference type="GO" id="GO:0051213">
    <property type="term" value="F:dioxygenase activity"/>
    <property type="evidence" value="ECO:0007669"/>
    <property type="project" value="UniProtKB-KW"/>
</dbReference>
<evidence type="ECO:0000313" key="9">
    <source>
        <dbReference type="Proteomes" id="UP000664859"/>
    </source>
</evidence>
<dbReference type="InterPro" id="IPR044861">
    <property type="entry name" value="IPNS-like_FE2OG_OXY"/>
</dbReference>
<dbReference type="Proteomes" id="UP000664859">
    <property type="component" value="Unassembled WGS sequence"/>
</dbReference>
<evidence type="ECO:0000256" key="4">
    <source>
        <dbReference type="ARBA" id="ARBA00023004"/>
    </source>
</evidence>